<feature type="region of interest" description="Disordered" evidence="5">
    <location>
        <begin position="469"/>
        <end position="505"/>
    </location>
</feature>
<dbReference type="Pfam" id="PF07744">
    <property type="entry name" value="SPOC"/>
    <property type="match status" value="1"/>
</dbReference>
<feature type="compositionally biased region" description="Basic and acidic residues" evidence="5">
    <location>
        <begin position="1212"/>
        <end position="1224"/>
    </location>
</feature>
<dbReference type="InterPro" id="IPR019786">
    <property type="entry name" value="Zinc_finger_PHD-type_CS"/>
</dbReference>
<dbReference type="Ensembl" id="ENSMMOT00000010144.1">
    <property type="protein sequence ID" value="ENSMMOP00000009970.1"/>
    <property type="gene ID" value="ENSMMOG00000007712.1"/>
</dbReference>
<feature type="compositionally biased region" description="Basic and acidic residues" evidence="5">
    <location>
        <begin position="480"/>
        <end position="493"/>
    </location>
</feature>
<evidence type="ECO:0000256" key="1">
    <source>
        <dbReference type="ARBA" id="ARBA00022723"/>
    </source>
</evidence>
<keyword evidence="3" id="KW-0862">Zinc</keyword>
<dbReference type="Gene3D" id="1.10.472.30">
    <property type="entry name" value="Transcription elongation factor S-II, central domain"/>
    <property type="match status" value="1"/>
</dbReference>
<feature type="compositionally biased region" description="Basic and acidic residues" evidence="5">
    <location>
        <begin position="1079"/>
        <end position="1097"/>
    </location>
</feature>
<dbReference type="Proteomes" id="UP000261620">
    <property type="component" value="Unplaced"/>
</dbReference>
<feature type="region of interest" description="Disordered" evidence="5">
    <location>
        <begin position="133"/>
        <end position="375"/>
    </location>
</feature>
<reference evidence="8" key="1">
    <citation type="submission" date="2025-08" db="UniProtKB">
        <authorList>
            <consortium name="Ensembl"/>
        </authorList>
    </citation>
    <scope>IDENTIFICATION</scope>
</reference>
<dbReference type="SUPFAM" id="SSF46942">
    <property type="entry name" value="Elongation factor TFIIS domain 2"/>
    <property type="match status" value="1"/>
</dbReference>
<feature type="compositionally biased region" description="Basic and acidic residues" evidence="5">
    <location>
        <begin position="1261"/>
        <end position="1281"/>
    </location>
</feature>
<evidence type="ECO:0000256" key="4">
    <source>
        <dbReference type="PROSITE-ProRule" id="PRU00146"/>
    </source>
</evidence>
<protein>
    <submittedName>
        <fullName evidence="8">Uncharacterized protein</fullName>
    </submittedName>
</protein>
<keyword evidence="9" id="KW-1185">Reference proteome</keyword>
<dbReference type="SMART" id="SM00249">
    <property type="entry name" value="PHD"/>
    <property type="match status" value="1"/>
</dbReference>
<evidence type="ECO:0000313" key="9">
    <source>
        <dbReference type="Proteomes" id="UP000261620"/>
    </source>
</evidence>
<feature type="compositionally biased region" description="Basic and acidic residues" evidence="5">
    <location>
        <begin position="246"/>
        <end position="269"/>
    </location>
</feature>
<dbReference type="InterPro" id="IPR011011">
    <property type="entry name" value="Znf_FYVE_PHD"/>
</dbReference>
<evidence type="ECO:0000259" key="7">
    <source>
        <dbReference type="PROSITE" id="PS51321"/>
    </source>
</evidence>
<dbReference type="Pfam" id="PF00628">
    <property type="entry name" value="PHD"/>
    <property type="match status" value="1"/>
</dbReference>
<feature type="compositionally biased region" description="Polar residues" evidence="5">
    <location>
        <begin position="1057"/>
        <end position="1076"/>
    </location>
</feature>
<dbReference type="Gene3D" id="3.30.40.10">
    <property type="entry name" value="Zinc/RING finger domain, C3HC4 (zinc finger)"/>
    <property type="match status" value="1"/>
</dbReference>
<feature type="region of interest" description="Disordered" evidence="5">
    <location>
        <begin position="985"/>
        <end position="1023"/>
    </location>
</feature>
<feature type="domain" description="TFIIS central" evidence="7">
    <location>
        <begin position="552"/>
        <end position="667"/>
    </location>
</feature>
<organism evidence="8 9">
    <name type="scientific">Mola mola</name>
    <name type="common">Ocean sunfish</name>
    <name type="synonym">Tetraodon mola</name>
    <dbReference type="NCBI Taxonomy" id="94237"/>
    <lineage>
        <taxon>Eukaryota</taxon>
        <taxon>Metazoa</taxon>
        <taxon>Chordata</taxon>
        <taxon>Craniata</taxon>
        <taxon>Vertebrata</taxon>
        <taxon>Euteleostomi</taxon>
        <taxon>Actinopterygii</taxon>
        <taxon>Neopterygii</taxon>
        <taxon>Teleostei</taxon>
        <taxon>Neoteleostei</taxon>
        <taxon>Acanthomorphata</taxon>
        <taxon>Eupercaria</taxon>
        <taxon>Tetraodontiformes</taxon>
        <taxon>Molidae</taxon>
        <taxon>Mola</taxon>
    </lineage>
</organism>
<keyword evidence="1" id="KW-0479">Metal-binding</keyword>
<feature type="compositionally biased region" description="Polar residues" evidence="5">
    <location>
        <begin position="1177"/>
        <end position="1196"/>
    </location>
</feature>
<dbReference type="InterPro" id="IPR003618">
    <property type="entry name" value="TFIIS_cen_dom"/>
</dbReference>
<dbReference type="PANTHER" id="PTHR11477:SF10">
    <property type="entry name" value="PHD FINGER PROTEIN 3"/>
    <property type="match status" value="1"/>
</dbReference>
<feature type="compositionally biased region" description="Polar residues" evidence="5">
    <location>
        <begin position="1098"/>
        <end position="1109"/>
    </location>
</feature>
<feature type="compositionally biased region" description="Polar residues" evidence="5">
    <location>
        <begin position="139"/>
        <end position="165"/>
    </location>
</feature>
<feature type="compositionally biased region" description="Basic and acidic residues" evidence="5">
    <location>
        <begin position="1388"/>
        <end position="1414"/>
    </location>
</feature>
<feature type="compositionally biased region" description="Basic and acidic residues" evidence="5">
    <location>
        <begin position="218"/>
        <end position="232"/>
    </location>
</feature>
<dbReference type="InterPro" id="IPR013083">
    <property type="entry name" value="Znf_RING/FYVE/PHD"/>
</dbReference>
<evidence type="ECO:0000256" key="3">
    <source>
        <dbReference type="ARBA" id="ARBA00022833"/>
    </source>
</evidence>
<dbReference type="InterPro" id="IPR001965">
    <property type="entry name" value="Znf_PHD"/>
</dbReference>
<feature type="compositionally biased region" description="Polar residues" evidence="5">
    <location>
        <begin position="1282"/>
        <end position="1311"/>
    </location>
</feature>
<feature type="region of interest" description="Disordered" evidence="5">
    <location>
        <begin position="1258"/>
        <end position="1502"/>
    </location>
</feature>
<dbReference type="PROSITE" id="PS01359">
    <property type="entry name" value="ZF_PHD_1"/>
    <property type="match status" value="1"/>
</dbReference>
<proteinExistence type="predicted"/>
<dbReference type="GO" id="GO:0006351">
    <property type="term" value="P:DNA-templated transcription"/>
    <property type="evidence" value="ECO:0007669"/>
    <property type="project" value="InterPro"/>
</dbReference>
<dbReference type="STRING" id="94237.ENSMMOP00000009970"/>
<feature type="compositionally biased region" description="Basic and acidic residues" evidence="5">
    <location>
        <begin position="1486"/>
        <end position="1496"/>
    </location>
</feature>
<evidence type="ECO:0000256" key="5">
    <source>
        <dbReference type="SAM" id="MobiDB-lite"/>
    </source>
</evidence>
<dbReference type="SUPFAM" id="SSF57903">
    <property type="entry name" value="FYVE/PHD zinc finger"/>
    <property type="match status" value="1"/>
</dbReference>
<evidence type="ECO:0000256" key="2">
    <source>
        <dbReference type="ARBA" id="ARBA00022771"/>
    </source>
</evidence>
<dbReference type="InterPro" id="IPR036575">
    <property type="entry name" value="TFIIS_cen_dom_sf"/>
</dbReference>
<dbReference type="Pfam" id="PF07500">
    <property type="entry name" value="TFIIS_M"/>
    <property type="match status" value="1"/>
</dbReference>
<dbReference type="InterPro" id="IPR012921">
    <property type="entry name" value="SPOC_C"/>
</dbReference>
<feature type="region of interest" description="Disordered" evidence="5">
    <location>
        <begin position="678"/>
        <end position="724"/>
    </location>
</feature>
<evidence type="ECO:0000313" key="8">
    <source>
        <dbReference type="Ensembl" id="ENSMMOP00000009970.1"/>
    </source>
</evidence>
<feature type="compositionally biased region" description="Polar residues" evidence="5">
    <location>
        <begin position="1361"/>
        <end position="1379"/>
    </location>
</feature>
<feature type="compositionally biased region" description="Low complexity" evidence="5">
    <location>
        <begin position="294"/>
        <end position="309"/>
    </location>
</feature>
<dbReference type="SMART" id="SM00510">
    <property type="entry name" value="TFS2M"/>
    <property type="match status" value="1"/>
</dbReference>
<feature type="region of interest" description="Disordered" evidence="5">
    <location>
        <begin position="1036"/>
        <end position="1237"/>
    </location>
</feature>
<feature type="compositionally biased region" description="Low complexity" evidence="5">
    <location>
        <begin position="1322"/>
        <end position="1338"/>
    </location>
</feature>
<dbReference type="PANTHER" id="PTHR11477">
    <property type="entry name" value="TRANSCRIPTION FACTOR S-II ZINC FINGER DOMAIN-CONTAINING PROTEIN"/>
    <property type="match status" value="1"/>
</dbReference>
<dbReference type="GO" id="GO:0008270">
    <property type="term" value="F:zinc ion binding"/>
    <property type="evidence" value="ECO:0007669"/>
    <property type="project" value="UniProtKB-KW"/>
</dbReference>
<feature type="compositionally biased region" description="Basic and acidic residues" evidence="5">
    <location>
        <begin position="1431"/>
        <end position="1477"/>
    </location>
</feature>
<feature type="compositionally biased region" description="Low complexity" evidence="5">
    <location>
        <begin position="1152"/>
        <end position="1164"/>
    </location>
</feature>
<feature type="compositionally biased region" description="Basic and acidic residues" evidence="5">
    <location>
        <begin position="346"/>
        <end position="364"/>
    </location>
</feature>
<dbReference type="PROSITE" id="PS50016">
    <property type="entry name" value="ZF_PHD_2"/>
    <property type="match status" value="1"/>
</dbReference>
<feature type="compositionally biased region" description="Basic and acidic residues" evidence="5">
    <location>
        <begin position="1044"/>
        <end position="1056"/>
    </location>
</feature>
<dbReference type="InterPro" id="IPR019787">
    <property type="entry name" value="Znf_PHD-finger"/>
</dbReference>
<reference evidence="8" key="2">
    <citation type="submission" date="2025-09" db="UniProtKB">
        <authorList>
            <consortium name="Ensembl"/>
        </authorList>
    </citation>
    <scope>IDENTIFICATION</scope>
</reference>
<feature type="compositionally biased region" description="Polar residues" evidence="5">
    <location>
        <begin position="234"/>
        <end position="245"/>
    </location>
</feature>
<keyword evidence="2 4" id="KW-0863">Zinc-finger</keyword>
<name>A0A3Q4AYJ5_MOLML</name>
<feature type="compositionally biased region" description="Basic and acidic residues" evidence="5">
    <location>
        <begin position="692"/>
        <end position="724"/>
    </location>
</feature>
<evidence type="ECO:0000259" key="6">
    <source>
        <dbReference type="PROSITE" id="PS50016"/>
    </source>
</evidence>
<accession>A0A3Q4AYJ5</accession>
<feature type="domain" description="PHD-type" evidence="6">
    <location>
        <begin position="410"/>
        <end position="465"/>
    </location>
</feature>
<feature type="compositionally biased region" description="Basic residues" evidence="5">
    <location>
        <begin position="1415"/>
        <end position="1430"/>
    </location>
</feature>
<dbReference type="GO" id="GO:0005634">
    <property type="term" value="C:nucleus"/>
    <property type="evidence" value="ECO:0007669"/>
    <property type="project" value="TreeGrafter"/>
</dbReference>
<sequence>MDIVDTFNHLIPSDQLDESLTIGQNLECEGSNDFGSLQMDDSLKNMLSDKDPMFGCASSQFNLLDNEDSAFPIAGSTGIQAECIDDGLSYGAGVAFAVLPGDAENAQNPTPETVAEMALTENSTADDAALGLGPYVNPNDVQSSNGTLTGNASMQETKPDNQSVCGKQKPVSKGTEGIEQPQSENNEKAVSIKTDGKVKQQTVVKSPLKSKQGVTSNKNKDLVSVKPNDEVKGQNVTEDTPSTVFQREEVHKIKGLKEKKDVTPLKRPAETIQSEHAPKMQKVHVSAESKAKPKLPSTPSSAAKKSPSSGNRVDQQGPPKHIHPQSSSKVEAAHQAHSRLGLSLKTADEGGLEKPKVKKPEKILQRQKSKNAKSISVEEPQLFIPDNAPVVKKEASEEQPANSETVWDGNNCCGLCKKHHNNMFMVGCGRCDDWFHGDCVGLDLTKVREMEEEDQMYVCLKCCDEESKKVEPEPPTAAKPEVEAKSEAQDHKSAPKSRPGPSQTLTPGVRFPLSTYCHCVFIGIHLKHETKSKPPTSTLKKPVSVEAIRRSVRDSLKEILAQRLKESDLNVSVERASEVAKKTERELFHLYKDTDNKYKNKYRSLMFNLKDTKNNVLFKRVLKGEISPDNLIRMSPEELASKELAAWRKRENRHTIEMIEKEQREAERRPITKITHKGEIEIESQEPVKAPEPAEVREVTAEPPKSSEKKAETTKLEKDTTNQHKSHLFDLHCKICTGRMAPPVEDSPTKVVKVATTVVRRQSTKAEETKNTTSDHAAGRDEEAAFLANQKSLWRGFIHMHAVAKLVTRAFPVSGIVDHLTEDLPDSIQVGGRISPQIVWDYLEKIRATGTKEVCLLRFSPETEEDEISYTLLYAYFSSRRRFGVVSNNLKQVKDMYLIPLGATEKVPHQLVPFDGPGLENNRANLLLGLVIRQRPKRDFLPVDLNDAAKIIPETKPIAVSPEETRATEEDEKFFLSSLTVAHNSKKDKQLKTSENTDTDEPVTVSFVEPPASETGNQESQKPLRFLPGVLLGLGGELPPLPDVGDKPATESDDTQKTQSAPKTEGSAANTRSPTAAASRERFVIKKKESKPVKAEQEQASPAVTSVASKSPEKDAVGVTHGAPVSLKDKPPDVSTEAFLDSLSTAPSGTEAGSSASVNNVSAGPLCQIEKGISEENPLSESKSQVAAAHTNSSKPPLSGILKKSSAYSSLNEEKTTVLTKDKASQQAPLSPKPVPVLSSIRSDAVTPFHQGILQLSKAKNQVEQDNKTTVKSCTGEKEDCSSVTQPINPHTVQGPQTTCYTDASEPQHNSVPGPGLPVFDSAAAIPSQQQQPQVPGSYNDPNDPRTQDQNHSTECVKDTISPNVPGPQSQLDESSSEQPGKPPSLVKDYKHVEERLFDPWERPRNTEERDYHGRHSHHKDSHHGRKSRHHDREREKKHDRSYDDKYRERSRYHGHSDDRYGEKRKERQHSDDYNSRHKDRHRNRRDSDYENGRRSSREKRIHKEDYKSWLFLC</sequence>
<dbReference type="PROSITE" id="PS51321">
    <property type="entry name" value="TFIIS_CENTRAL"/>
    <property type="match status" value="1"/>
</dbReference>
<dbReference type="OMA" id="ERYTDPW"/>